<gene>
    <name evidence="7" type="ORF">C490910_193</name>
    <name evidence="8" type="ORF">S420910_192</name>
</gene>
<keyword evidence="2" id="KW-0479">Metal-binding</keyword>
<keyword evidence="3" id="KW-0223">Dioxygenase</keyword>
<dbReference type="EMBL" id="KU686212">
    <property type="protein sequence ID" value="AOV62117.1"/>
    <property type="molecule type" value="Genomic_DNA"/>
</dbReference>
<dbReference type="GeneID" id="30308324"/>
<dbReference type="SMART" id="SM00702">
    <property type="entry name" value="P4Hc"/>
    <property type="match status" value="1"/>
</dbReference>
<dbReference type="Gene3D" id="2.60.120.620">
    <property type="entry name" value="q2cbj1_9rhob like domain"/>
    <property type="match status" value="1"/>
</dbReference>
<name>A0A1D8KU08_9CAUD</name>
<dbReference type="InterPro" id="IPR044862">
    <property type="entry name" value="Pro_4_hyd_alph_FE2OG_OXY"/>
</dbReference>
<evidence type="ECO:0000313" key="10">
    <source>
        <dbReference type="Proteomes" id="UP000226384"/>
    </source>
</evidence>
<dbReference type="Proteomes" id="UP000203902">
    <property type="component" value="Segment"/>
</dbReference>
<evidence type="ECO:0000256" key="2">
    <source>
        <dbReference type="ARBA" id="ARBA00022723"/>
    </source>
</evidence>
<dbReference type="KEGG" id="vg:30308324"/>
<dbReference type="InterPro" id="IPR006620">
    <property type="entry name" value="Pro_4_hyd_alph"/>
</dbReference>
<dbReference type="GO" id="GO:0031418">
    <property type="term" value="F:L-ascorbic acid binding"/>
    <property type="evidence" value="ECO:0007669"/>
    <property type="project" value="InterPro"/>
</dbReference>
<proteinExistence type="predicted"/>
<dbReference type="InterPro" id="IPR005123">
    <property type="entry name" value="Oxoglu/Fe-dep_dioxygenase_dom"/>
</dbReference>
<accession>A0A1D8KU08</accession>
<evidence type="ECO:0000256" key="4">
    <source>
        <dbReference type="ARBA" id="ARBA00023002"/>
    </source>
</evidence>
<dbReference type="EMBL" id="KU686213">
    <property type="protein sequence ID" value="AOV62380.1"/>
    <property type="molecule type" value="Genomic_DNA"/>
</dbReference>
<evidence type="ECO:0000256" key="5">
    <source>
        <dbReference type="ARBA" id="ARBA00023004"/>
    </source>
</evidence>
<dbReference type="PROSITE" id="PS51471">
    <property type="entry name" value="FE2OG_OXY"/>
    <property type="match status" value="1"/>
</dbReference>
<dbReference type="GO" id="GO:0005506">
    <property type="term" value="F:iron ion binding"/>
    <property type="evidence" value="ECO:0007669"/>
    <property type="project" value="InterPro"/>
</dbReference>
<keyword evidence="9" id="KW-1185">Reference proteome</keyword>
<dbReference type="GO" id="GO:0051213">
    <property type="term" value="F:dioxygenase activity"/>
    <property type="evidence" value="ECO:0007669"/>
    <property type="project" value="UniProtKB-KW"/>
</dbReference>
<dbReference type="RefSeq" id="YP_009323126.1">
    <property type="nucleotide sequence ID" value="NC_031927.1"/>
</dbReference>
<evidence type="ECO:0000256" key="1">
    <source>
        <dbReference type="ARBA" id="ARBA00001961"/>
    </source>
</evidence>
<evidence type="ECO:0000313" key="8">
    <source>
        <dbReference type="EMBL" id="AOV62380.1"/>
    </source>
</evidence>
<feature type="domain" description="Fe2OG dioxygenase" evidence="6">
    <location>
        <begin position="75"/>
        <end position="170"/>
    </location>
</feature>
<evidence type="ECO:0000313" key="7">
    <source>
        <dbReference type="EMBL" id="AOV62117.1"/>
    </source>
</evidence>
<evidence type="ECO:0000259" key="6">
    <source>
        <dbReference type="PROSITE" id="PS51471"/>
    </source>
</evidence>
<reference evidence="9 10" key="1">
    <citation type="journal article" date="2016" name="Virology">
        <title>The genomic content and context of auxiliary metabolic genes in marine cyanomyoviruses.</title>
        <authorList>
            <person name="Crummett L.T."/>
            <person name="Puxty R.J."/>
            <person name="Weihe C."/>
            <person name="Marston M.F."/>
            <person name="Martiny J.B."/>
        </authorList>
    </citation>
    <scope>NUCLEOTIDE SEQUENCE [LARGE SCALE GENOMIC DNA]</scope>
    <source>
        <strain evidence="7">0910CC49</strain>
        <strain evidence="8">0910SB42</strain>
    </source>
</reference>
<organism evidence="7 9">
    <name type="scientific">Synechococcus phage S-CAM7</name>
    <dbReference type="NCBI Taxonomy" id="1883368"/>
    <lineage>
        <taxon>Viruses</taxon>
        <taxon>Duplodnaviria</taxon>
        <taxon>Heunggongvirae</taxon>
        <taxon>Uroviricota</taxon>
        <taxon>Caudoviricetes</taxon>
        <taxon>Pantevenvirales</taxon>
        <taxon>Kyanoviridae</taxon>
        <taxon>Mazuvirus</taxon>
        <taxon>Mazuvirus scam7</taxon>
    </lineage>
</organism>
<evidence type="ECO:0000256" key="3">
    <source>
        <dbReference type="ARBA" id="ARBA00022964"/>
    </source>
</evidence>
<keyword evidence="4" id="KW-0560">Oxidoreductase</keyword>
<sequence length="174" mass="20290">MVNSHYESILSNRVILDLQGYAYEADYQPIQQEYMGEIYQSVSAHRLPKAHPLEKHIVKSFLAFNKEYFNYDLWGSFEIQFLKYTPGGHYNWHCDYGISEVGARKLSMSIQLSCAWDYTGGDLLVRDWHNRKQYISKEIGNVVVFDSRVPHKVEPIVDGERYAIVAWAHGPELR</sequence>
<evidence type="ECO:0000313" key="9">
    <source>
        <dbReference type="Proteomes" id="UP000203902"/>
    </source>
</evidence>
<protein>
    <submittedName>
        <fullName evidence="7">2OG-Fe(II) oxygenase superfamily domain containing protein</fullName>
    </submittedName>
</protein>
<comment type="cofactor">
    <cofactor evidence="1">
        <name>L-ascorbate</name>
        <dbReference type="ChEBI" id="CHEBI:38290"/>
    </cofactor>
</comment>
<dbReference type="Pfam" id="PF13640">
    <property type="entry name" value="2OG-FeII_Oxy_3"/>
    <property type="match status" value="1"/>
</dbReference>
<dbReference type="GO" id="GO:0016705">
    <property type="term" value="F:oxidoreductase activity, acting on paired donors, with incorporation or reduction of molecular oxygen"/>
    <property type="evidence" value="ECO:0007669"/>
    <property type="project" value="InterPro"/>
</dbReference>
<dbReference type="OrthoDB" id="16099at10239"/>
<dbReference type="Proteomes" id="UP000226384">
    <property type="component" value="Segment"/>
</dbReference>
<keyword evidence="5" id="KW-0408">Iron</keyword>